<comment type="function">
    <text evidence="3">The glycine cleavage system catalyzes the degradation of glycine. The H protein shuttles the methylamine group of glycine from the P protein to the T protein.</text>
</comment>
<dbReference type="PROSITE" id="PS00189">
    <property type="entry name" value="LIPOYL"/>
    <property type="match status" value="1"/>
</dbReference>
<accession>A0ABQ5VEZ7</accession>
<dbReference type="NCBIfam" id="NF002270">
    <property type="entry name" value="PRK01202.1"/>
    <property type="match status" value="1"/>
</dbReference>
<evidence type="ECO:0000256" key="1">
    <source>
        <dbReference type="ARBA" id="ARBA00009249"/>
    </source>
</evidence>
<dbReference type="RefSeq" id="WP_284392111.1">
    <property type="nucleotide sequence ID" value="NZ_BSNK01000002.1"/>
</dbReference>
<dbReference type="NCBIfam" id="TIGR00527">
    <property type="entry name" value="gcvH"/>
    <property type="match status" value="1"/>
</dbReference>
<protein>
    <recommendedName>
        <fullName evidence="3">Glycine cleavage system H protein</fullName>
    </recommendedName>
</protein>
<comment type="subunit">
    <text evidence="3">The glycine cleavage system is composed of four proteins: P, T, L and H.</text>
</comment>
<reference evidence="5" key="1">
    <citation type="journal article" date="2014" name="Int. J. Syst. Evol. Microbiol.">
        <title>Complete genome of a new Firmicutes species belonging to the dominant human colonic microbiota ('Ruminococcus bicirculans') reveals two chromosomes and a selective capacity to utilize plant glucans.</title>
        <authorList>
            <consortium name="NISC Comparative Sequencing Program"/>
            <person name="Wegmann U."/>
            <person name="Louis P."/>
            <person name="Goesmann A."/>
            <person name="Henrissat B."/>
            <person name="Duncan S.H."/>
            <person name="Flint H.J."/>
        </authorList>
    </citation>
    <scope>NUCLEOTIDE SEQUENCE</scope>
    <source>
        <strain evidence="5">NBRC 108219</strain>
    </source>
</reference>
<keyword evidence="2 3" id="KW-0450">Lipoyl</keyword>
<gene>
    <name evidence="3 5" type="primary">gcvH</name>
    <name evidence="5" type="ORF">GCM10007853_29010</name>
</gene>
<organism evidence="5 6">
    <name type="scientific">Algimonas ampicilliniresistens</name>
    <dbReference type="NCBI Taxonomy" id="1298735"/>
    <lineage>
        <taxon>Bacteria</taxon>
        <taxon>Pseudomonadati</taxon>
        <taxon>Pseudomonadota</taxon>
        <taxon>Alphaproteobacteria</taxon>
        <taxon>Maricaulales</taxon>
        <taxon>Robiginitomaculaceae</taxon>
        <taxon>Algimonas</taxon>
    </lineage>
</organism>
<evidence type="ECO:0000256" key="2">
    <source>
        <dbReference type="ARBA" id="ARBA00022823"/>
    </source>
</evidence>
<feature type="domain" description="Lipoyl-binding" evidence="4">
    <location>
        <begin position="17"/>
        <end position="99"/>
    </location>
</feature>
<dbReference type="Proteomes" id="UP001161391">
    <property type="component" value="Unassembled WGS sequence"/>
</dbReference>
<evidence type="ECO:0000313" key="5">
    <source>
        <dbReference type="EMBL" id="GLQ25027.1"/>
    </source>
</evidence>
<reference evidence="5" key="2">
    <citation type="submission" date="2023-01" db="EMBL/GenBank/DDBJ databases">
        <title>Draft genome sequence of Algimonas ampicilliniresistens strain NBRC 108219.</title>
        <authorList>
            <person name="Sun Q."/>
            <person name="Mori K."/>
        </authorList>
    </citation>
    <scope>NUCLEOTIDE SEQUENCE</scope>
    <source>
        <strain evidence="5">NBRC 108219</strain>
    </source>
</reference>
<evidence type="ECO:0000313" key="6">
    <source>
        <dbReference type="Proteomes" id="UP001161391"/>
    </source>
</evidence>
<dbReference type="InterPro" id="IPR017453">
    <property type="entry name" value="GCV_H_sub"/>
</dbReference>
<dbReference type="Gene3D" id="2.40.50.100">
    <property type="match status" value="1"/>
</dbReference>
<feature type="modified residue" description="N6-lipoyllysine" evidence="3">
    <location>
        <position position="58"/>
    </location>
</feature>
<dbReference type="InterPro" id="IPR000089">
    <property type="entry name" value="Biotin_lipoyl"/>
</dbReference>
<dbReference type="EMBL" id="BSNK01000002">
    <property type="protein sequence ID" value="GLQ25027.1"/>
    <property type="molecule type" value="Genomic_DNA"/>
</dbReference>
<proteinExistence type="inferred from homology"/>
<dbReference type="InterPro" id="IPR003016">
    <property type="entry name" value="2-oxoA_DH_lipoyl-BS"/>
</dbReference>
<dbReference type="Pfam" id="PF01597">
    <property type="entry name" value="GCV_H"/>
    <property type="match status" value="1"/>
</dbReference>
<keyword evidence="6" id="KW-1185">Reference proteome</keyword>
<dbReference type="InterPro" id="IPR002930">
    <property type="entry name" value="GCV_H"/>
</dbReference>
<name>A0ABQ5VEZ7_9PROT</name>
<comment type="caution">
    <text evidence="5">The sequence shown here is derived from an EMBL/GenBank/DDBJ whole genome shotgun (WGS) entry which is preliminary data.</text>
</comment>
<dbReference type="InterPro" id="IPR011053">
    <property type="entry name" value="Single_hybrid_motif"/>
</dbReference>
<dbReference type="InterPro" id="IPR033753">
    <property type="entry name" value="GCV_H/Fam206"/>
</dbReference>
<comment type="cofactor">
    <cofactor evidence="3">
        <name>(R)-lipoate</name>
        <dbReference type="ChEBI" id="CHEBI:83088"/>
    </cofactor>
    <text evidence="3">Binds 1 lipoyl cofactor covalently.</text>
</comment>
<dbReference type="PROSITE" id="PS50968">
    <property type="entry name" value="BIOTINYL_LIPOYL"/>
    <property type="match status" value="1"/>
</dbReference>
<dbReference type="PANTHER" id="PTHR11715:SF3">
    <property type="entry name" value="GLYCINE CLEAVAGE SYSTEM H PROTEIN-RELATED"/>
    <property type="match status" value="1"/>
</dbReference>
<dbReference type="SUPFAM" id="SSF51230">
    <property type="entry name" value="Single hybrid motif"/>
    <property type="match status" value="1"/>
</dbReference>
<sequence>MLKFSKDHEWVRLDGDVATVGISDYAQKQLGDVVFVELPDVGHEVDAGDELAVVESVKAASEVYAPIAGEVTEVNADLEGAPETVNAAPMDGGWFVKMSVSDKSALDTLMDEAAYKEYCEGL</sequence>
<dbReference type="PANTHER" id="PTHR11715">
    <property type="entry name" value="GLYCINE CLEAVAGE SYSTEM H PROTEIN"/>
    <property type="match status" value="1"/>
</dbReference>
<evidence type="ECO:0000256" key="3">
    <source>
        <dbReference type="HAMAP-Rule" id="MF_00272"/>
    </source>
</evidence>
<comment type="similarity">
    <text evidence="1 3">Belongs to the GcvH family.</text>
</comment>
<dbReference type="HAMAP" id="MF_00272">
    <property type="entry name" value="GcvH"/>
    <property type="match status" value="1"/>
</dbReference>
<evidence type="ECO:0000259" key="4">
    <source>
        <dbReference type="PROSITE" id="PS50968"/>
    </source>
</evidence>
<dbReference type="CDD" id="cd06848">
    <property type="entry name" value="GCS_H"/>
    <property type="match status" value="1"/>
</dbReference>